<evidence type="ECO:0000313" key="3">
    <source>
        <dbReference type="Proteomes" id="UP000237105"/>
    </source>
</evidence>
<feature type="domain" description="UBE2O-like tandem tSH3-B" evidence="1">
    <location>
        <begin position="78"/>
        <end position="210"/>
    </location>
</feature>
<dbReference type="Pfam" id="PF23046">
    <property type="entry name" value="tSH3-B_UBE2O"/>
    <property type="match status" value="1"/>
</dbReference>
<dbReference type="Proteomes" id="UP000237105">
    <property type="component" value="Unassembled WGS sequence"/>
</dbReference>
<reference evidence="3" key="1">
    <citation type="submission" date="2016-06" db="EMBL/GenBank/DDBJ databases">
        <title>Parallel loss of symbiosis genes in relatives of nitrogen-fixing non-legume Parasponia.</title>
        <authorList>
            <person name="Van Velzen R."/>
            <person name="Holmer R."/>
            <person name="Bu F."/>
            <person name="Rutten L."/>
            <person name="Van Zeijl A."/>
            <person name="Liu W."/>
            <person name="Santuari L."/>
            <person name="Cao Q."/>
            <person name="Sharma T."/>
            <person name="Shen D."/>
            <person name="Roswanjaya Y."/>
            <person name="Wardhani T."/>
            <person name="Kalhor M.S."/>
            <person name="Jansen J."/>
            <person name="Van den Hoogen J."/>
            <person name="Gungor B."/>
            <person name="Hartog M."/>
            <person name="Hontelez J."/>
            <person name="Verver J."/>
            <person name="Yang W.-C."/>
            <person name="Schijlen E."/>
            <person name="Repin R."/>
            <person name="Schilthuizen M."/>
            <person name="Schranz E."/>
            <person name="Heidstra R."/>
            <person name="Miyata K."/>
            <person name="Fedorova E."/>
            <person name="Kohlen W."/>
            <person name="Bisseling T."/>
            <person name="Smit S."/>
            <person name="Geurts R."/>
        </authorList>
    </citation>
    <scope>NUCLEOTIDE SEQUENCE [LARGE SCALE GENOMIC DNA]</scope>
    <source>
        <strain evidence="3">cv. WU1-14</strain>
    </source>
</reference>
<accession>A0A2P5B6U5</accession>
<dbReference type="InterPro" id="IPR057735">
    <property type="entry name" value="UBE2O-like_tSH3-B"/>
</dbReference>
<organism evidence="2 3">
    <name type="scientific">Parasponia andersonii</name>
    <name type="common">Sponia andersonii</name>
    <dbReference type="NCBI Taxonomy" id="3476"/>
    <lineage>
        <taxon>Eukaryota</taxon>
        <taxon>Viridiplantae</taxon>
        <taxon>Streptophyta</taxon>
        <taxon>Embryophyta</taxon>
        <taxon>Tracheophyta</taxon>
        <taxon>Spermatophyta</taxon>
        <taxon>Magnoliopsida</taxon>
        <taxon>eudicotyledons</taxon>
        <taxon>Gunneridae</taxon>
        <taxon>Pentapetalae</taxon>
        <taxon>rosids</taxon>
        <taxon>fabids</taxon>
        <taxon>Rosales</taxon>
        <taxon>Cannabaceae</taxon>
        <taxon>Parasponia</taxon>
    </lineage>
</organism>
<dbReference type="STRING" id="3476.A0A2P5B6U5"/>
<dbReference type="EMBL" id="JXTB01000348">
    <property type="protein sequence ID" value="PON44520.1"/>
    <property type="molecule type" value="Genomic_DNA"/>
</dbReference>
<name>A0A2P5B6U5_PARAD</name>
<dbReference type="AlphaFoldDB" id="A0A2P5B6U5"/>
<keyword evidence="3" id="KW-1185">Reference proteome</keyword>
<sequence>MALMAWSMALTAQSNGSDSAQLSSSTLDRSNRVNTKNIYGLTVIDRGFLHGDFVAAASDPTGQKPLSKELTRVRYFTVGDYVLLGPWLGTIDDVLDNVTEEFDDGSMCMVMRAEPLHLKPLSKNNILIDGHFPYYPGQCVRASSSPVFKNSTWLSGLWKANRLEGTVTKVTVGSVFIYWIASAGYGPDSPTAPAEEQSQKNLKLLSCFAHANWHLGDWCLFSLSTSSSSVALEKGHVKFRAS</sequence>
<gene>
    <name evidence="2" type="ORF">PanWU01x14_265980</name>
</gene>
<protein>
    <recommendedName>
        <fullName evidence="1">UBE2O-like tandem tSH3-B domain-containing protein</fullName>
    </recommendedName>
</protein>
<evidence type="ECO:0000313" key="2">
    <source>
        <dbReference type="EMBL" id="PON44520.1"/>
    </source>
</evidence>
<dbReference type="OrthoDB" id="47801at2759"/>
<proteinExistence type="predicted"/>
<comment type="caution">
    <text evidence="2">The sequence shown here is derived from an EMBL/GenBank/DDBJ whole genome shotgun (WGS) entry which is preliminary data.</text>
</comment>
<evidence type="ECO:0000259" key="1">
    <source>
        <dbReference type="Pfam" id="PF23046"/>
    </source>
</evidence>